<feature type="compositionally biased region" description="Basic and acidic residues" evidence="1">
    <location>
        <begin position="67"/>
        <end position="83"/>
    </location>
</feature>
<dbReference type="Proteomes" id="UP001345219">
    <property type="component" value="Chromosome 16"/>
</dbReference>
<feature type="compositionally biased region" description="Basic residues" evidence="1">
    <location>
        <begin position="84"/>
        <end position="93"/>
    </location>
</feature>
<evidence type="ECO:0000313" key="2">
    <source>
        <dbReference type="EMBL" id="KAK4751956.1"/>
    </source>
</evidence>
<dbReference type="AlphaFoldDB" id="A0AAN7JQU6"/>
<gene>
    <name evidence="2" type="ORF">SAY87_020754</name>
</gene>
<sequence>MAMDMTIDQLPGANQRRRHRRAHSNTSTTTSSSSTSISTPSTSFPSPRARARALTTPPPPMTVPNPTRRDEKLGGGKRPETPHGGKRSFHRHSNSMDGPDPFSAQQRLLRSNQTEPKKE</sequence>
<organism evidence="2 3">
    <name type="scientific">Trapa incisa</name>
    <dbReference type="NCBI Taxonomy" id="236973"/>
    <lineage>
        <taxon>Eukaryota</taxon>
        <taxon>Viridiplantae</taxon>
        <taxon>Streptophyta</taxon>
        <taxon>Embryophyta</taxon>
        <taxon>Tracheophyta</taxon>
        <taxon>Spermatophyta</taxon>
        <taxon>Magnoliopsida</taxon>
        <taxon>eudicotyledons</taxon>
        <taxon>Gunneridae</taxon>
        <taxon>Pentapetalae</taxon>
        <taxon>rosids</taxon>
        <taxon>malvids</taxon>
        <taxon>Myrtales</taxon>
        <taxon>Lythraceae</taxon>
        <taxon>Trapa</taxon>
    </lineage>
</organism>
<protein>
    <submittedName>
        <fullName evidence="2">Uncharacterized protein</fullName>
    </submittedName>
</protein>
<comment type="caution">
    <text evidence="2">The sequence shown here is derived from an EMBL/GenBank/DDBJ whole genome shotgun (WGS) entry which is preliminary data.</text>
</comment>
<dbReference type="EMBL" id="JAXIOK010000016">
    <property type="protein sequence ID" value="KAK4751956.1"/>
    <property type="molecule type" value="Genomic_DNA"/>
</dbReference>
<accession>A0AAN7JQU6</accession>
<reference evidence="2 3" key="1">
    <citation type="journal article" date="2023" name="Hortic Res">
        <title>Pangenome of water caltrop reveals structural variations and asymmetric subgenome divergence after allopolyploidization.</title>
        <authorList>
            <person name="Zhang X."/>
            <person name="Chen Y."/>
            <person name="Wang L."/>
            <person name="Yuan Y."/>
            <person name="Fang M."/>
            <person name="Shi L."/>
            <person name="Lu R."/>
            <person name="Comes H.P."/>
            <person name="Ma Y."/>
            <person name="Chen Y."/>
            <person name="Huang G."/>
            <person name="Zhou Y."/>
            <person name="Zheng Z."/>
            <person name="Qiu Y."/>
        </authorList>
    </citation>
    <scope>NUCLEOTIDE SEQUENCE [LARGE SCALE GENOMIC DNA]</scope>
    <source>
        <tissue evidence="2">Roots</tissue>
    </source>
</reference>
<feature type="compositionally biased region" description="Polar residues" evidence="1">
    <location>
        <begin position="103"/>
        <end position="119"/>
    </location>
</feature>
<name>A0AAN7JQU6_9MYRT</name>
<feature type="compositionally biased region" description="Low complexity" evidence="1">
    <location>
        <begin position="24"/>
        <end position="55"/>
    </location>
</feature>
<proteinExistence type="predicted"/>
<evidence type="ECO:0000256" key="1">
    <source>
        <dbReference type="SAM" id="MobiDB-lite"/>
    </source>
</evidence>
<feature type="region of interest" description="Disordered" evidence="1">
    <location>
        <begin position="1"/>
        <end position="119"/>
    </location>
</feature>
<keyword evidence="3" id="KW-1185">Reference proteome</keyword>
<evidence type="ECO:0000313" key="3">
    <source>
        <dbReference type="Proteomes" id="UP001345219"/>
    </source>
</evidence>